<dbReference type="STRING" id="63057.A0A2P5CJK3"/>
<proteinExistence type="predicted"/>
<evidence type="ECO:0000256" key="2">
    <source>
        <dbReference type="SAM" id="Phobius"/>
    </source>
</evidence>
<organism evidence="3 4">
    <name type="scientific">Trema orientale</name>
    <name type="common">Charcoal tree</name>
    <name type="synonym">Celtis orientalis</name>
    <dbReference type="NCBI Taxonomy" id="63057"/>
    <lineage>
        <taxon>Eukaryota</taxon>
        <taxon>Viridiplantae</taxon>
        <taxon>Streptophyta</taxon>
        <taxon>Embryophyta</taxon>
        <taxon>Tracheophyta</taxon>
        <taxon>Spermatophyta</taxon>
        <taxon>Magnoliopsida</taxon>
        <taxon>eudicotyledons</taxon>
        <taxon>Gunneridae</taxon>
        <taxon>Pentapetalae</taxon>
        <taxon>rosids</taxon>
        <taxon>fabids</taxon>
        <taxon>Rosales</taxon>
        <taxon>Cannabaceae</taxon>
        <taxon>Trema</taxon>
    </lineage>
</organism>
<feature type="region of interest" description="Disordered" evidence="1">
    <location>
        <begin position="1"/>
        <end position="40"/>
    </location>
</feature>
<name>A0A2P5CJK3_TREOI</name>
<dbReference type="PANTHER" id="PTHR31170:SF25">
    <property type="entry name" value="BNAA09G04570D PROTEIN"/>
    <property type="match status" value="1"/>
</dbReference>
<protein>
    <submittedName>
        <fullName evidence="3">Uncharacterized protein</fullName>
    </submittedName>
</protein>
<gene>
    <name evidence="3" type="ORF">TorRG33x02_282480</name>
</gene>
<sequence>MAEECSPSVDASMRKQKMILADDQETNSESTTPEKSSCRHRLKSVNKDILRVTNDKELFELIMKKEENNESCVQQDKDYHKIGWTSKFLRRKVNHLKNYCNPSEFSVGPFHTNDRKLLKKELKFKLTATFIESFSKDKTGEGLLEEIKKIIEDLKKSYVEWVISDEYSDDSLARLLFLDGCAVLQFIYSYIHNKLEEFGIDNHQASLIREDLFLLRNQIPFRVLELLISMCYNPNQLKSAIVNFLQMNNMMAPVNYELGHKQLASLLEIKSQNAHLLELLHSLFILGDDNVSSEKDKKDGDDTKCCPCYHSQKENSCCLPRFTCFHTKRPSLEDFLQDGHHNYNNKRFFRNVKELKSAGIEFKPSSGLATLSFSSRCFNIRGHLRLPPVTVDEWTERKLMNLVAYEMCLGGSKKNWYFVTSYIELMDFLIDNEQDVKELRASSILWNRLSSDKDVANLFNYIGSYCFAPPHDVYSHVKTEIQTHCERKCAIWMAQVYREHFSSPWTVMAFLAALIVLSLTAVQTWFAIQPK</sequence>
<dbReference type="AlphaFoldDB" id="A0A2P5CJK3"/>
<keyword evidence="2" id="KW-1133">Transmembrane helix</keyword>
<keyword evidence="4" id="KW-1185">Reference proteome</keyword>
<reference evidence="4" key="1">
    <citation type="submission" date="2016-06" db="EMBL/GenBank/DDBJ databases">
        <title>Parallel loss of symbiosis genes in relatives of nitrogen-fixing non-legume Parasponia.</title>
        <authorList>
            <person name="Van Velzen R."/>
            <person name="Holmer R."/>
            <person name="Bu F."/>
            <person name="Rutten L."/>
            <person name="Van Zeijl A."/>
            <person name="Liu W."/>
            <person name="Santuari L."/>
            <person name="Cao Q."/>
            <person name="Sharma T."/>
            <person name="Shen D."/>
            <person name="Roswanjaya Y."/>
            <person name="Wardhani T."/>
            <person name="Kalhor M.S."/>
            <person name="Jansen J."/>
            <person name="Van den Hoogen J."/>
            <person name="Gungor B."/>
            <person name="Hartog M."/>
            <person name="Hontelez J."/>
            <person name="Verver J."/>
            <person name="Yang W.-C."/>
            <person name="Schijlen E."/>
            <person name="Repin R."/>
            <person name="Schilthuizen M."/>
            <person name="Schranz E."/>
            <person name="Heidstra R."/>
            <person name="Miyata K."/>
            <person name="Fedorova E."/>
            <person name="Kohlen W."/>
            <person name="Bisseling T."/>
            <person name="Smit S."/>
            <person name="Geurts R."/>
        </authorList>
    </citation>
    <scope>NUCLEOTIDE SEQUENCE [LARGE SCALE GENOMIC DNA]</scope>
    <source>
        <strain evidence="4">cv. RG33-2</strain>
    </source>
</reference>
<dbReference type="InterPro" id="IPR004158">
    <property type="entry name" value="DUF247_pln"/>
</dbReference>
<dbReference type="InParanoid" id="A0A2P5CJK3"/>
<dbReference type="OrthoDB" id="1849062at2759"/>
<comment type="caution">
    <text evidence="3">The sequence shown here is derived from an EMBL/GenBank/DDBJ whole genome shotgun (WGS) entry which is preliminary data.</text>
</comment>
<keyword evidence="2" id="KW-0472">Membrane</keyword>
<dbReference type="PANTHER" id="PTHR31170">
    <property type="entry name" value="BNAC04G53230D PROTEIN"/>
    <property type="match status" value="1"/>
</dbReference>
<dbReference type="EMBL" id="JXTC01000357">
    <property type="protein sequence ID" value="PON61227.1"/>
    <property type="molecule type" value="Genomic_DNA"/>
</dbReference>
<evidence type="ECO:0000313" key="4">
    <source>
        <dbReference type="Proteomes" id="UP000237000"/>
    </source>
</evidence>
<dbReference type="Proteomes" id="UP000237000">
    <property type="component" value="Unassembled WGS sequence"/>
</dbReference>
<keyword evidence="2" id="KW-0812">Transmembrane</keyword>
<accession>A0A2P5CJK3</accession>
<feature type="transmembrane region" description="Helical" evidence="2">
    <location>
        <begin position="505"/>
        <end position="528"/>
    </location>
</feature>
<dbReference type="Pfam" id="PF03140">
    <property type="entry name" value="DUF247"/>
    <property type="match status" value="1"/>
</dbReference>
<evidence type="ECO:0000313" key="3">
    <source>
        <dbReference type="EMBL" id="PON61227.1"/>
    </source>
</evidence>
<evidence type="ECO:0000256" key="1">
    <source>
        <dbReference type="SAM" id="MobiDB-lite"/>
    </source>
</evidence>